<sequence length="364" mass="41247">MRLIYTSFNLILFIILFSGCNSKSENATPTDQFDTKIQLTLINEWKINSPAVVPDPRSAGVILKDTSLVLADYSLNTINRFDKQGSLLQTLGGTGRGPAEFTNITDAAINSNGKVAVADLNNARFTILNIFGDSLDIESLDPGWHTRLHWVANQLVITNNPFKEGASNPSDIFMRLYDPESGEKEAFFQMELEWGDSVPDDQKSCTFCGLHFMKDLVFFTSPQDTSYRIYKINPQTNETLLFTRSGIPAVTYTDKEIKELKNEKQRMHQITGLNSKDKIPTHKPRFIDFFPDQKGRLWALLTPSEAEAPVFDIFSQDATYIGSLRAPQGTLSARYIPNHYILFIYKTEDPDIWKGGLYKFLDQR</sequence>
<organism evidence="1 2">
    <name type="scientific">Fodinibius halophilus</name>
    <dbReference type="NCBI Taxonomy" id="1736908"/>
    <lineage>
        <taxon>Bacteria</taxon>
        <taxon>Pseudomonadati</taxon>
        <taxon>Balneolota</taxon>
        <taxon>Balneolia</taxon>
        <taxon>Balneolales</taxon>
        <taxon>Balneolaceae</taxon>
        <taxon>Fodinibius</taxon>
    </lineage>
</organism>
<reference evidence="1 2" key="1">
    <citation type="submission" date="2020-02" db="EMBL/GenBank/DDBJ databases">
        <title>Aliifodinibius halophilus 2W32, complete genome.</title>
        <authorList>
            <person name="Li Y."/>
            <person name="Wu S."/>
        </authorList>
    </citation>
    <scope>NUCLEOTIDE SEQUENCE [LARGE SCALE GENOMIC DNA]</scope>
    <source>
        <strain evidence="1 2">2W32</strain>
    </source>
</reference>
<name>A0A6M1TGN7_9BACT</name>
<protein>
    <recommendedName>
        <fullName evidence="3">6-bladed beta-propeller</fullName>
    </recommendedName>
</protein>
<evidence type="ECO:0000313" key="2">
    <source>
        <dbReference type="Proteomes" id="UP000479132"/>
    </source>
</evidence>
<accession>A0A6M1TGN7</accession>
<comment type="caution">
    <text evidence="1">The sequence shown here is derived from an EMBL/GenBank/DDBJ whole genome shotgun (WGS) entry which is preliminary data.</text>
</comment>
<dbReference type="AlphaFoldDB" id="A0A6M1TGN7"/>
<dbReference type="SUPFAM" id="SSF63825">
    <property type="entry name" value="YWTD domain"/>
    <property type="match status" value="1"/>
</dbReference>
<keyword evidence="2" id="KW-1185">Reference proteome</keyword>
<evidence type="ECO:0000313" key="1">
    <source>
        <dbReference type="EMBL" id="NGP89934.1"/>
    </source>
</evidence>
<proteinExistence type="predicted"/>
<dbReference type="InterPro" id="IPR011042">
    <property type="entry name" value="6-blade_b-propeller_TolB-like"/>
</dbReference>
<gene>
    <name evidence="1" type="ORF">G3569_16360</name>
</gene>
<dbReference type="PROSITE" id="PS51257">
    <property type="entry name" value="PROKAR_LIPOPROTEIN"/>
    <property type="match status" value="1"/>
</dbReference>
<dbReference type="EMBL" id="JAALLS010000028">
    <property type="protein sequence ID" value="NGP89934.1"/>
    <property type="molecule type" value="Genomic_DNA"/>
</dbReference>
<dbReference type="Proteomes" id="UP000479132">
    <property type="component" value="Unassembled WGS sequence"/>
</dbReference>
<dbReference type="RefSeq" id="WP_165271163.1">
    <property type="nucleotide sequence ID" value="NZ_JAALLS010000028.1"/>
</dbReference>
<evidence type="ECO:0008006" key="3">
    <source>
        <dbReference type="Google" id="ProtNLM"/>
    </source>
</evidence>
<dbReference type="Gene3D" id="2.120.10.30">
    <property type="entry name" value="TolB, C-terminal domain"/>
    <property type="match status" value="1"/>
</dbReference>